<name>A0ABW7TG25_9ACTN</name>
<dbReference type="InterPro" id="IPR000182">
    <property type="entry name" value="GNAT_dom"/>
</dbReference>
<organism evidence="2 3">
    <name type="scientific">Streptomyces abikoensis</name>
    <dbReference type="NCBI Taxonomy" id="97398"/>
    <lineage>
        <taxon>Bacteria</taxon>
        <taxon>Bacillati</taxon>
        <taxon>Actinomycetota</taxon>
        <taxon>Actinomycetes</taxon>
        <taxon>Kitasatosporales</taxon>
        <taxon>Streptomycetaceae</taxon>
        <taxon>Streptomyces</taxon>
    </lineage>
</organism>
<protein>
    <submittedName>
        <fullName evidence="2">N-acetyltransferase</fullName>
    </submittedName>
</protein>
<feature type="domain" description="N-acetyltransferase" evidence="1">
    <location>
        <begin position="200"/>
        <end position="384"/>
    </location>
</feature>
<dbReference type="SUPFAM" id="SSF55729">
    <property type="entry name" value="Acyl-CoA N-acyltransferases (Nat)"/>
    <property type="match status" value="1"/>
</dbReference>
<proteinExistence type="predicted"/>
<dbReference type="InterPro" id="IPR016181">
    <property type="entry name" value="Acyl_CoA_acyltransferase"/>
</dbReference>
<dbReference type="PROSITE" id="PS51186">
    <property type="entry name" value="GNAT"/>
    <property type="match status" value="1"/>
</dbReference>
<comment type="caution">
    <text evidence="2">The sequence shown here is derived from an EMBL/GenBank/DDBJ whole genome shotgun (WGS) entry which is preliminary data.</text>
</comment>
<evidence type="ECO:0000313" key="3">
    <source>
        <dbReference type="Proteomes" id="UP001611162"/>
    </source>
</evidence>
<dbReference type="PANTHER" id="PTHR41368">
    <property type="entry name" value="PROTEIN YGHO"/>
    <property type="match status" value="1"/>
</dbReference>
<dbReference type="PANTHER" id="PTHR41368:SF1">
    <property type="entry name" value="PROTEIN YGHO"/>
    <property type="match status" value="1"/>
</dbReference>
<dbReference type="Proteomes" id="UP001611162">
    <property type="component" value="Unassembled WGS sequence"/>
</dbReference>
<sequence length="384" mass="43099">MSMVTVEPVHGRRAITSFIRLPYAIYGNDPNWVAPLERERRAFLDPHRNPFFEVGTAELFVARRGGRVVGRIAAVVDTRYTARHPGCGFFGLFECVDDHDVAEALFTTVADRLRGRGLTDMLGPVNFTTHHECGLLVEGFDRPPAVLMPYNPPYYPALLEHHGFTKAKDLWSWLLPRSADGEPPAFLCRIADQAREREGVTVRPVDPVRSSADFLRVREVFNDAWSENWGSVPMTDKEAGHFVRELGPALRPELMLVAEVRGDPAAFLLCLPDVNQALRAARGRLTTFGLPVGALRLTLASRRIDRIRATACGIRRKYRLLGLDALLYTGAYRAAHRLGYGEIESSWTLEDNHRINKAHRLLGASRIRTHRIYRRGIRTSGGAS</sequence>
<accession>A0ABW7TG25</accession>
<reference evidence="2 3" key="1">
    <citation type="submission" date="2024-10" db="EMBL/GenBank/DDBJ databases">
        <title>The Natural Products Discovery Center: Release of the First 8490 Sequenced Strains for Exploring Actinobacteria Biosynthetic Diversity.</title>
        <authorList>
            <person name="Kalkreuter E."/>
            <person name="Kautsar S.A."/>
            <person name="Yang D."/>
            <person name="Bader C.D."/>
            <person name="Teijaro C.N."/>
            <person name="Fluegel L."/>
            <person name="Davis C.M."/>
            <person name="Simpson J.R."/>
            <person name="Lauterbach L."/>
            <person name="Steele A.D."/>
            <person name="Gui C."/>
            <person name="Meng S."/>
            <person name="Li G."/>
            <person name="Viehrig K."/>
            <person name="Ye F."/>
            <person name="Su P."/>
            <person name="Kiefer A.F."/>
            <person name="Nichols A."/>
            <person name="Cepeda A.J."/>
            <person name="Yan W."/>
            <person name="Fan B."/>
            <person name="Jiang Y."/>
            <person name="Adhikari A."/>
            <person name="Zheng C.-J."/>
            <person name="Schuster L."/>
            <person name="Cowan T.M."/>
            <person name="Smanski M.J."/>
            <person name="Chevrette M.G."/>
            <person name="De Carvalho L.P.S."/>
            <person name="Shen B."/>
        </authorList>
    </citation>
    <scope>NUCLEOTIDE SEQUENCE [LARGE SCALE GENOMIC DNA]</scope>
    <source>
        <strain evidence="2 3">NPDC020979</strain>
    </source>
</reference>
<evidence type="ECO:0000313" key="2">
    <source>
        <dbReference type="EMBL" id="MFI0915324.1"/>
    </source>
</evidence>
<gene>
    <name evidence="2" type="ORF">ACH4TF_33565</name>
</gene>
<dbReference type="Gene3D" id="3.40.630.30">
    <property type="match status" value="1"/>
</dbReference>
<keyword evidence="3" id="KW-1185">Reference proteome</keyword>
<dbReference type="RefSeq" id="WP_397614910.1">
    <property type="nucleotide sequence ID" value="NZ_JBIRRB010000020.1"/>
</dbReference>
<dbReference type="EMBL" id="JBIRRB010000020">
    <property type="protein sequence ID" value="MFI0915324.1"/>
    <property type="molecule type" value="Genomic_DNA"/>
</dbReference>
<evidence type="ECO:0000259" key="1">
    <source>
        <dbReference type="PROSITE" id="PS51186"/>
    </source>
</evidence>
<dbReference type="InterPro" id="IPR039968">
    <property type="entry name" value="BcerS-like"/>
</dbReference>